<sequence>MDALPCARHKAISATVGVARQHHAHYAMREAQQRWHNARREALSYPTRGMQGLIRLWMQRHARGTRPSIAIIERGAAASCALFHARERSNAGTMPGARPSFPAHGQAQHDTSPSALAGMQ</sequence>
<feature type="region of interest" description="Disordered" evidence="1">
    <location>
        <begin position="90"/>
        <end position="120"/>
    </location>
</feature>
<dbReference type="EMBL" id="JACEIK010002681">
    <property type="protein sequence ID" value="MCD9638372.1"/>
    <property type="molecule type" value="Genomic_DNA"/>
</dbReference>
<evidence type="ECO:0000313" key="2">
    <source>
        <dbReference type="EMBL" id="MCD9638372.1"/>
    </source>
</evidence>
<protein>
    <submittedName>
        <fullName evidence="2">Uncharacterized protein</fullName>
    </submittedName>
</protein>
<comment type="caution">
    <text evidence="2">The sequence shown here is derived from an EMBL/GenBank/DDBJ whole genome shotgun (WGS) entry which is preliminary data.</text>
</comment>
<keyword evidence="3" id="KW-1185">Reference proteome</keyword>
<evidence type="ECO:0000256" key="1">
    <source>
        <dbReference type="SAM" id="MobiDB-lite"/>
    </source>
</evidence>
<proteinExistence type="predicted"/>
<evidence type="ECO:0000313" key="3">
    <source>
        <dbReference type="Proteomes" id="UP000823775"/>
    </source>
</evidence>
<gene>
    <name evidence="2" type="ORF">HAX54_022311</name>
</gene>
<name>A0ABS8UUC1_DATST</name>
<accession>A0ABS8UUC1</accession>
<organism evidence="2 3">
    <name type="scientific">Datura stramonium</name>
    <name type="common">Jimsonweed</name>
    <name type="synonym">Common thornapple</name>
    <dbReference type="NCBI Taxonomy" id="4076"/>
    <lineage>
        <taxon>Eukaryota</taxon>
        <taxon>Viridiplantae</taxon>
        <taxon>Streptophyta</taxon>
        <taxon>Embryophyta</taxon>
        <taxon>Tracheophyta</taxon>
        <taxon>Spermatophyta</taxon>
        <taxon>Magnoliopsida</taxon>
        <taxon>eudicotyledons</taxon>
        <taxon>Gunneridae</taxon>
        <taxon>Pentapetalae</taxon>
        <taxon>asterids</taxon>
        <taxon>lamiids</taxon>
        <taxon>Solanales</taxon>
        <taxon>Solanaceae</taxon>
        <taxon>Solanoideae</taxon>
        <taxon>Datureae</taxon>
        <taxon>Datura</taxon>
    </lineage>
</organism>
<dbReference type="Proteomes" id="UP000823775">
    <property type="component" value="Unassembled WGS sequence"/>
</dbReference>
<reference evidence="2 3" key="1">
    <citation type="journal article" date="2021" name="BMC Genomics">
        <title>Datura genome reveals duplications of psychoactive alkaloid biosynthetic genes and high mutation rate following tissue culture.</title>
        <authorList>
            <person name="Rajewski A."/>
            <person name="Carter-House D."/>
            <person name="Stajich J."/>
            <person name="Litt A."/>
        </authorList>
    </citation>
    <scope>NUCLEOTIDE SEQUENCE [LARGE SCALE GENOMIC DNA]</scope>
    <source>
        <strain evidence="2">AR-01</strain>
    </source>
</reference>